<organism evidence="2 3">
    <name type="scientific">Flavobacterium croceum DSM 17960</name>
    <dbReference type="NCBI Taxonomy" id="1121886"/>
    <lineage>
        <taxon>Bacteria</taxon>
        <taxon>Pseudomonadati</taxon>
        <taxon>Bacteroidota</taxon>
        <taxon>Flavobacteriia</taxon>
        <taxon>Flavobacteriales</taxon>
        <taxon>Flavobacteriaceae</taxon>
        <taxon>Flavobacterium</taxon>
    </lineage>
</organism>
<comment type="caution">
    <text evidence="2">The sequence shown here is derived from an EMBL/GenBank/DDBJ whole genome shotgun (WGS) entry which is preliminary data.</text>
</comment>
<keyword evidence="3" id="KW-1185">Reference proteome</keyword>
<evidence type="ECO:0000313" key="2">
    <source>
        <dbReference type="EMBL" id="POS03118.1"/>
    </source>
</evidence>
<dbReference type="FunFam" id="2.30.180.10:FF:000014">
    <property type="entry name" value="Stabilin 1"/>
    <property type="match status" value="1"/>
</dbReference>
<dbReference type="Pfam" id="PF02469">
    <property type="entry name" value="Fasciclin"/>
    <property type="match status" value="1"/>
</dbReference>
<dbReference type="PANTHER" id="PTHR10900">
    <property type="entry name" value="PERIOSTIN-RELATED"/>
    <property type="match status" value="1"/>
</dbReference>
<dbReference type="PROSITE" id="PS51257">
    <property type="entry name" value="PROKAR_LIPOPROTEIN"/>
    <property type="match status" value="1"/>
</dbReference>
<name>A0A2S4NBN8_9FLAO</name>
<sequence length="196" mass="20988">MYTLKVYKKVSIMKKSIKTLLLASLFIAIGCKQNEQTATESTAQSTEVQSGGQENVVDETSVPNIVQTAIGSKDHTTLVTAVKAAGLVTSLSNAGPFTVFAPTNAAFEKLPAGTVDDLLKPEKKGDLENILGYHTYVGTLKTEYMQDGQEFDMVFGGKIKITKKGEKTFVNGSEITTSIETGNGIIHVIGDVLLPK</sequence>
<dbReference type="AlphaFoldDB" id="A0A2S4NBN8"/>
<dbReference type="Gene3D" id="2.30.180.10">
    <property type="entry name" value="FAS1 domain"/>
    <property type="match status" value="1"/>
</dbReference>
<dbReference type="GO" id="GO:0005615">
    <property type="term" value="C:extracellular space"/>
    <property type="evidence" value="ECO:0007669"/>
    <property type="project" value="TreeGrafter"/>
</dbReference>
<dbReference type="Proteomes" id="UP000237056">
    <property type="component" value="Unassembled WGS sequence"/>
</dbReference>
<dbReference type="PANTHER" id="PTHR10900:SF77">
    <property type="entry name" value="FI19380P1"/>
    <property type="match status" value="1"/>
</dbReference>
<dbReference type="PROSITE" id="PS50213">
    <property type="entry name" value="FAS1"/>
    <property type="match status" value="1"/>
</dbReference>
<reference evidence="2 3" key="1">
    <citation type="submission" date="2018-01" db="EMBL/GenBank/DDBJ databases">
        <title>Genomic Encyclopedia of Type Strains, Phase I: the one thousand microbial genomes (KMG-I) project.</title>
        <authorList>
            <person name="Goeker M."/>
        </authorList>
    </citation>
    <scope>NUCLEOTIDE SEQUENCE [LARGE SCALE GENOMIC DNA]</scope>
    <source>
        <strain evidence="2 3">DSM 17960</strain>
    </source>
</reference>
<proteinExistence type="predicted"/>
<dbReference type="EMBL" id="PQNY01000001">
    <property type="protein sequence ID" value="POS03118.1"/>
    <property type="molecule type" value="Genomic_DNA"/>
</dbReference>
<dbReference type="InterPro" id="IPR036378">
    <property type="entry name" value="FAS1_dom_sf"/>
</dbReference>
<dbReference type="SUPFAM" id="SSF82153">
    <property type="entry name" value="FAS1 domain"/>
    <property type="match status" value="1"/>
</dbReference>
<feature type="domain" description="FAS1" evidence="1">
    <location>
        <begin position="62"/>
        <end position="193"/>
    </location>
</feature>
<gene>
    <name evidence="2" type="ORF">Q361_101225</name>
</gene>
<evidence type="ECO:0000313" key="3">
    <source>
        <dbReference type="Proteomes" id="UP000237056"/>
    </source>
</evidence>
<accession>A0A2S4NBN8</accession>
<evidence type="ECO:0000259" key="1">
    <source>
        <dbReference type="PROSITE" id="PS50213"/>
    </source>
</evidence>
<dbReference type="SMART" id="SM00554">
    <property type="entry name" value="FAS1"/>
    <property type="match status" value="1"/>
</dbReference>
<dbReference type="InterPro" id="IPR000782">
    <property type="entry name" value="FAS1_domain"/>
</dbReference>
<dbReference type="InterPro" id="IPR050904">
    <property type="entry name" value="Adhesion/Biosynth-related"/>
</dbReference>
<protein>
    <submittedName>
        <fullName evidence="2">Putative surface protein with fasciclin (FAS1) repeats</fullName>
    </submittedName>
</protein>